<feature type="compositionally biased region" description="Acidic residues" evidence="1">
    <location>
        <begin position="63"/>
        <end position="78"/>
    </location>
</feature>
<feature type="region of interest" description="Disordered" evidence="1">
    <location>
        <begin position="1"/>
        <end position="174"/>
    </location>
</feature>
<evidence type="ECO:0000313" key="2">
    <source>
        <dbReference type="Proteomes" id="UP000887574"/>
    </source>
</evidence>
<dbReference type="AlphaFoldDB" id="A0A915EUF3"/>
<dbReference type="GO" id="GO:0016042">
    <property type="term" value="P:lipid catabolic process"/>
    <property type="evidence" value="ECO:0007669"/>
    <property type="project" value="InterPro"/>
</dbReference>
<dbReference type="WBParaSite" id="jg9935">
    <property type="protein sequence ID" value="jg9935"/>
    <property type="gene ID" value="jg9935"/>
</dbReference>
<evidence type="ECO:0000313" key="3">
    <source>
        <dbReference type="WBParaSite" id="jg9935"/>
    </source>
</evidence>
<feature type="compositionally biased region" description="Polar residues" evidence="1">
    <location>
        <begin position="1"/>
        <end position="16"/>
    </location>
</feature>
<dbReference type="PANTHER" id="PTHR32015">
    <property type="entry name" value="FASTING INDUCED LIPASE"/>
    <property type="match status" value="1"/>
</dbReference>
<organism evidence="2 3">
    <name type="scientific">Ditylenchus dipsaci</name>
    <dbReference type="NCBI Taxonomy" id="166011"/>
    <lineage>
        <taxon>Eukaryota</taxon>
        <taxon>Metazoa</taxon>
        <taxon>Ecdysozoa</taxon>
        <taxon>Nematoda</taxon>
        <taxon>Chromadorea</taxon>
        <taxon>Rhabditida</taxon>
        <taxon>Tylenchina</taxon>
        <taxon>Tylenchomorpha</taxon>
        <taxon>Sphaerularioidea</taxon>
        <taxon>Anguinidae</taxon>
        <taxon>Anguininae</taxon>
        <taxon>Ditylenchus</taxon>
    </lineage>
</organism>
<name>A0A915EUF3_9BILA</name>
<dbReference type="Proteomes" id="UP000887574">
    <property type="component" value="Unplaced"/>
</dbReference>
<dbReference type="InterPro" id="IPR002918">
    <property type="entry name" value="Lipase_EstA/Esterase_EstB"/>
</dbReference>
<keyword evidence="2" id="KW-1185">Reference proteome</keyword>
<dbReference type="InterPro" id="IPR029058">
    <property type="entry name" value="AB_hydrolase_fold"/>
</dbReference>
<evidence type="ECO:0000256" key="1">
    <source>
        <dbReference type="SAM" id="MobiDB-lite"/>
    </source>
</evidence>
<dbReference type="GO" id="GO:0016298">
    <property type="term" value="F:lipase activity"/>
    <property type="evidence" value="ECO:0007669"/>
    <property type="project" value="TreeGrafter"/>
</dbReference>
<feature type="compositionally biased region" description="Basic and acidic residues" evidence="1">
    <location>
        <begin position="102"/>
        <end position="162"/>
    </location>
</feature>
<dbReference type="Gene3D" id="3.40.50.1820">
    <property type="entry name" value="alpha/beta hydrolase"/>
    <property type="match status" value="1"/>
</dbReference>
<reference evidence="3" key="1">
    <citation type="submission" date="2022-11" db="UniProtKB">
        <authorList>
            <consortium name="WormBaseParasite"/>
        </authorList>
    </citation>
    <scope>IDENTIFICATION</scope>
</reference>
<dbReference type="PANTHER" id="PTHR32015:SF3">
    <property type="entry name" value="TRIACYLGLYCEROL LIPASE"/>
    <property type="match status" value="1"/>
</dbReference>
<sequence>MRKTLENQLPSNTVVSRNAPFTARRWRRGRDGDAKEEGNEVEDTDQKPEGAEAEEASPGGDPENTDAPEDKKDDEETGAADTEGGDDKADAAADPVEGDGETDTKDEATKENAKEENEEAKPVKAAAKPKEHVNVPKSVDTHQHPKEAAHHLNKDKNLGKDKPHGKKTSSRKPVTTEVIKKNHSIRNITAAIIRRKKKIEEIEKIQETWKWNVAELLAREDLGLVGSYGGGDHIAGQKTSHFPVIFVHGMFTSAGTTQPMSAFFQSSGGYSEEELYATTFGPRGSLVISGAMDCQYSQTVV</sequence>
<proteinExistence type="predicted"/>
<accession>A0A915EUF3</accession>
<feature type="compositionally biased region" description="Basic and acidic residues" evidence="1">
    <location>
        <begin position="29"/>
        <end position="50"/>
    </location>
</feature>
<protein>
    <submittedName>
        <fullName evidence="3">Uncharacterized protein</fullName>
    </submittedName>
</protein>
<dbReference type="Pfam" id="PF01674">
    <property type="entry name" value="Lipase_2"/>
    <property type="match status" value="1"/>
</dbReference>